<evidence type="ECO:0000313" key="3">
    <source>
        <dbReference type="Proteomes" id="UP000248706"/>
    </source>
</evidence>
<organism evidence="2 3">
    <name type="scientific">Thermogemmatispora tikiterensis</name>
    <dbReference type="NCBI Taxonomy" id="1825093"/>
    <lineage>
        <taxon>Bacteria</taxon>
        <taxon>Bacillati</taxon>
        <taxon>Chloroflexota</taxon>
        <taxon>Ktedonobacteria</taxon>
        <taxon>Thermogemmatisporales</taxon>
        <taxon>Thermogemmatisporaceae</taxon>
        <taxon>Thermogemmatispora</taxon>
    </lineage>
</organism>
<keyword evidence="3" id="KW-1185">Reference proteome</keyword>
<accession>A0A328VCJ3</accession>
<dbReference type="Proteomes" id="UP000248706">
    <property type="component" value="Unassembled WGS sequence"/>
</dbReference>
<proteinExistence type="predicted"/>
<protein>
    <submittedName>
        <fullName evidence="2">Uncharacterized protein</fullName>
    </submittedName>
</protein>
<dbReference type="RefSeq" id="WP_112428199.1">
    <property type="nucleotide sequence ID" value="NZ_MCIF01000002.1"/>
</dbReference>
<dbReference type="OrthoDB" id="160647at2"/>
<feature type="compositionally biased region" description="Low complexity" evidence="1">
    <location>
        <begin position="37"/>
        <end position="50"/>
    </location>
</feature>
<feature type="region of interest" description="Disordered" evidence="1">
    <location>
        <begin position="36"/>
        <end position="64"/>
    </location>
</feature>
<evidence type="ECO:0000313" key="2">
    <source>
        <dbReference type="EMBL" id="RAQ95458.1"/>
    </source>
</evidence>
<comment type="caution">
    <text evidence="2">The sequence shown here is derived from an EMBL/GenBank/DDBJ whole genome shotgun (WGS) entry which is preliminary data.</text>
</comment>
<sequence length="145" mass="15935">MPICPICDDTGLQNSDSAHPQFCYCSAGKQARKEWEAAQAGRGQGAQANQREQDQRQKQQQKTSFIDIERLEEVNASVDAMRASLIGSLASEAAQSLKLPAVQLLYQVAHPGHEVTVYEATQLYELAKALESFFTAVAPIGRKVR</sequence>
<name>A0A328VCJ3_9CHLR</name>
<gene>
    <name evidence="2" type="ORF">A4R35_07915</name>
</gene>
<evidence type="ECO:0000256" key="1">
    <source>
        <dbReference type="SAM" id="MobiDB-lite"/>
    </source>
</evidence>
<reference evidence="2 3" key="1">
    <citation type="submission" date="2016-08" db="EMBL/GenBank/DDBJ databases">
        <title>Analysis of Carbohydrate Active Enzymes in Thermogemmatispora T81 Reveals Carbohydrate Degradation Ability.</title>
        <authorList>
            <person name="Tomazini A."/>
            <person name="Lal S."/>
            <person name="Stott M."/>
            <person name="Henrissat B."/>
            <person name="Polikarpov I."/>
            <person name="Sparling R."/>
            <person name="Levin D.B."/>
        </authorList>
    </citation>
    <scope>NUCLEOTIDE SEQUENCE [LARGE SCALE GENOMIC DNA]</scope>
    <source>
        <strain evidence="2 3">T81</strain>
    </source>
</reference>
<dbReference type="AlphaFoldDB" id="A0A328VCJ3"/>
<dbReference type="EMBL" id="MCIF01000002">
    <property type="protein sequence ID" value="RAQ95458.1"/>
    <property type="molecule type" value="Genomic_DNA"/>
</dbReference>